<accession>A0A8S5SGL8</accession>
<reference evidence="1" key="1">
    <citation type="journal article" date="2021" name="Proc. Natl. Acad. Sci. U.S.A.">
        <title>A Catalog of Tens of Thousands of Viruses from Human Metagenomes Reveals Hidden Associations with Chronic Diseases.</title>
        <authorList>
            <person name="Tisza M.J."/>
            <person name="Buck C.B."/>
        </authorList>
    </citation>
    <scope>NUCLEOTIDE SEQUENCE</scope>
    <source>
        <strain evidence="1">CtyhJ29</strain>
    </source>
</reference>
<sequence length="158" mass="17513">MVNQLKLTLERDRLILSPFDDTLHKQLVDYSVERITQAGLPVYTSKNEHFVDALGLAHLAFVLKFPDLTGAIKEVQNSSTILTAKDILTSRDANAALRSITLPTSNPWNDIRQIGKDPGERQGDYQKWVKVPMGGRQGVSVSSWGSRGGYGGEGRSMW</sequence>
<evidence type="ECO:0000313" key="1">
    <source>
        <dbReference type="EMBL" id="DAF49791.1"/>
    </source>
</evidence>
<dbReference type="EMBL" id="BK032588">
    <property type="protein sequence ID" value="DAF49791.1"/>
    <property type="molecule type" value="Genomic_DNA"/>
</dbReference>
<name>A0A8S5SGL8_9CAUD</name>
<organism evidence="1">
    <name type="scientific">Myoviridae sp. ctyhJ29</name>
    <dbReference type="NCBI Taxonomy" id="2827719"/>
    <lineage>
        <taxon>Viruses</taxon>
        <taxon>Duplodnaviria</taxon>
        <taxon>Heunggongvirae</taxon>
        <taxon>Uroviricota</taxon>
        <taxon>Caudoviricetes</taxon>
    </lineage>
</organism>
<protein>
    <submittedName>
        <fullName evidence="1">Uncharacterized protein</fullName>
    </submittedName>
</protein>
<proteinExistence type="predicted"/>